<dbReference type="GO" id="GO:0005737">
    <property type="term" value="C:cytoplasm"/>
    <property type="evidence" value="ECO:0007669"/>
    <property type="project" value="InterPro"/>
</dbReference>
<evidence type="ECO:0000256" key="3">
    <source>
        <dbReference type="ARBA" id="ARBA00021495"/>
    </source>
</evidence>
<dbReference type="InterPro" id="IPR036061">
    <property type="entry name" value="CheW-like_dom_sf"/>
</dbReference>
<keyword evidence="17" id="KW-1185">Reference proteome</keyword>
<dbReference type="Gene3D" id="1.10.287.560">
    <property type="entry name" value="Histidine kinase CheA-like, homodimeric domain"/>
    <property type="match status" value="1"/>
</dbReference>
<dbReference type="InterPro" id="IPR008207">
    <property type="entry name" value="Sig_transdc_His_kin_Hpt_dom"/>
</dbReference>
<dbReference type="Gene3D" id="2.30.30.40">
    <property type="entry name" value="SH3 Domains"/>
    <property type="match status" value="1"/>
</dbReference>
<dbReference type="CDD" id="cd16916">
    <property type="entry name" value="HATPase_CheA-like"/>
    <property type="match status" value="1"/>
</dbReference>
<dbReference type="SUPFAM" id="SSF47226">
    <property type="entry name" value="Histidine-containing phosphotransfer domain, HPT domain"/>
    <property type="match status" value="1"/>
</dbReference>
<dbReference type="Pfam" id="PF02518">
    <property type="entry name" value="HATPase_c"/>
    <property type="match status" value="1"/>
</dbReference>
<dbReference type="Gene3D" id="1.20.120.160">
    <property type="entry name" value="HPT domain"/>
    <property type="match status" value="1"/>
</dbReference>
<dbReference type="PANTHER" id="PTHR43395:SF10">
    <property type="entry name" value="CHEMOTAXIS PROTEIN CHEA"/>
    <property type="match status" value="1"/>
</dbReference>
<name>A0A6N9TB08_9HYPH</name>
<dbReference type="PROSITE" id="PS50894">
    <property type="entry name" value="HPT"/>
    <property type="match status" value="1"/>
</dbReference>
<dbReference type="SUPFAM" id="SSF50341">
    <property type="entry name" value="CheW-like"/>
    <property type="match status" value="1"/>
</dbReference>
<dbReference type="SMART" id="SM01231">
    <property type="entry name" value="H-kinase_dim"/>
    <property type="match status" value="1"/>
</dbReference>
<protein>
    <recommendedName>
        <fullName evidence="3">Chemotaxis protein CheA</fullName>
        <ecNumber evidence="2">2.7.13.3</ecNumber>
    </recommendedName>
</protein>
<comment type="catalytic activity">
    <reaction evidence="1">
        <text>ATP + protein L-histidine = ADP + protein N-phospho-L-histidine.</text>
        <dbReference type="EC" id="2.7.13.3"/>
    </reaction>
</comment>
<evidence type="ECO:0000256" key="12">
    <source>
        <dbReference type="PROSITE-ProRule" id="PRU00110"/>
    </source>
</evidence>
<evidence type="ECO:0000259" key="13">
    <source>
        <dbReference type="PROSITE" id="PS50109"/>
    </source>
</evidence>
<dbReference type="PROSITE" id="PS50109">
    <property type="entry name" value="HIS_KIN"/>
    <property type="match status" value="1"/>
</dbReference>
<dbReference type="InterPro" id="IPR051315">
    <property type="entry name" value="Bact_Chemotaxis_CheA"/>
</dbReference>
<evidence type="ECO:0000256" key="1">
    <source>
        <dbReference type="ARBA" id="ARBA00000085"/>
    </source>
</evidence>
<evidence type="ECO:0000256" key="5">
    <source>
        <dbReference type="ARBA" id="ARBA00022553"/>
    </source>
</evidence>
<dbReference type="SMART" id="SM00387">
    <property type="entry name" value="HATPase_c"/>
    <property type="match status" value="1"/>
</dbReference>
<organism evidence="16 17">
    <name type="scientific">Jiella pacifica</name>
    <dbReference type="NCBI Taxonomy" id="2696469"/>
    <lineage>
        <taxon>Bacteria</taxon>
        <taxon>Pseudomonadati</taxon>
        <taxon>Pseudomonadota</taxon>
        <taxon>Alphaproteobacteria</taxon>
        <taxon>Hyphomicrobiales</taxon>
        <taxon>Aurantimonadaceae</taxon>
        <taxon>Jiella</taxon>
    </lineage>
</organism>
<gene>
    <name evidence="16" type="ORF">GTK09_20910</name>
</gene>
<feature type="domain" description="Histidine kinase" evidence="13">
    <location>
        <begin position="296"/>
        <end position="544"/>
    </location>
</feature>
<evidence type="ECO:0000313" key="16">
    <source>
        <dbReference type="EMBL" id="NDW06879.1"/>
    </source>
</evidence>
<dbReference type="CDD" id="cd00088">
    <property type="entry name" value="HPT"/>
    <property type="match status" value="1"/>
</dbReference>
<dbReference type="FunFam" id="3.30.565.10:FF:000016">
    <property type="entry name" value="Chemotaxis protein CheA, putative"/>
    <property type="match status" value="1"/>
</dbReference>
<proteinExistence type="predicted"/>
<keyword evidence="4" id="KW-0145">Chemotaxis</keyword>
<dbReference type="GO" id="GO:0005524">
    <property type="term" value="F:ATP binding"/>
    <property type="evidence" value="ECO:0007669"/>
    <property type="project" value="UniProtKB-KW"/>
</dbReference>
<evidence type="ECO:0000256" key="9">
    <source>
        <dbReference type="ARBA" id="ARBA00022840"/>
    </source>
</evidence>
<dbReference type="Proteomes" id="UP000469011">
    <property type="component" value="Unassembled WGS sequence"/>
</dbReference>
<dbReference type="PRINTS" id="PR00344">
    <property type="entry name" value="BCTRLSENSOR"/>
</dbReference>
<evidence type="ECO:0000259" key="14">
    <source>
        <dbReference type="PROSITE" id="PS50851"/>
    </source>
</evidence>
<keyword evidence="5 12" id="KW-0597">Phosphoprotein</keyword>
<evidence type="ECO:0000256" key="6">
    <source>
        <dbReference type="ARBA" id="ARBA00022679"/>
    </source>
</evidence>
<dbReference type="InterPro" id="IPR003594">
    <property type="entry name" value="HATPase_dom"/>
</dbReference>
<dbReference type="RefSeq" id="WP_163465336.1">
    <property type="nucleotide sequence ID" value="NZ_JAAAMG010000021.1"/>
</dbReference>
<keyword evidence="6" id="KW-0808">Transferase</keyword>
<dbReference type="InterPro" id="IPR036097">
    <property type="entry name" value="HisK_dim/P_sf"/>
</dbReference>
<dbReference type="GO" id="GO:0000155">
    <property type="term" value="F:phosphorelay sensor kinase activity"/>
    <property type="evidence" value="ECO:0007669"/>
    <property type="project" value="InterPro"/>
</dbReference>
<keyword evidence="8" id="KW-0418">Kinase</keyword>
<accession>A0A6N9TB08</accession>
<reference evidence="16 17" key="1">
    <citation type="submission" date="2020-01" db="EMBL/GenBank/DDBJ databases">
        <title>Jiella pacifica sp. nov.</title>
        <authorList>
            <person name="Xue Z."/>
            <person name="Zhu S."/>
            <person name="Chen J."/>
            <person name="Yang J."/>
        </authorList>
    </citation>
    <scope>NUCLEOTIDE SEQUENCE [LARGE SCALE GENOMIC DNA]</scope>
    <source>
        <strain evidence="16 17">40Bstr34</strain>
    </source>
</reference>
<dbReference type="Pfam" id="PF02895">
    <property type="entry name" value="H-kinase_dim"/>
    <property type="match status" value="1"/>
</dbReference>
<dbReference type="CDD" id="cd00731">
    <property type="entry name" value="CheA_reg"/>
    <property type="match status" value="1"/>
</dbReference>
<dbReference type="EC" id="2.7.13.3" evidence="2"/>
<dbReference type="EMBL" id="JAAAMG010000021">
    <property type="protein sequence ID" value="NDW06879.1"/>
    <property type="molecule type" value="Genomic_DNA"/>
</dbReference>
<evidence type="ECO:0000256" key="7">
    <source>
        <dbReference type="ARBA" id="ARBA00022741"/>
    </source>
</evidence>
<evidence type="ECO:0000259" key="15">
    <source>
        <dbReference type="PROSITE" id="PS50894"/>
    </source>
</evidence>
<keyword evidence="10" id="KW-0902">Two-component regulatory system</keyword>
<dbReference type="Pfam" id="PF01627">
    <property type="entry name" value="Hpt"/>
    <property type="match status" value="1"/>
</dbReference>
<dbReference type="InterPro" id="IPR036890">
    <property type="entry name" value="HATPase_C_sf"/>
</dbReference>
<evidence type="ECO:0000256" key="10">
    <source>
        <dbReference type="ARBA" id="ARBA00023012"/>
    </source>
</evidence>
<dbReference type="SMART" id="SM00073">
    <property type="entry name" value="HPT"/>
    <property type="match status" value="1"/>
</dbReference>
<keyword evidence="9" id="KW-0067">ATP-binding</keyword>
<dbReference type="PANTHER" id="PTHR43395">
    <property type="entry name" value="SENSOR HISTIDINE KINASE CHEA"/>
    <property type="match status" value="1"/>
</dbReference>
<feature type="domain" description="HPt" evidence="15">
    <location>
        <begin position="1"/>
        <end position="103"/>
    </location>
</feature>
<dbReference type="AlphaFoldDB" id="A0A6N9TB08"/>
<evidence type="ECO:0000256" key="4">
    <source>
        <dbReference type="ARBA" id="ARBA00022500"/>
    </source>
</evidence>
<dbReference type="SUPFAM" id="SSF55874">
    <property type="entry name" value="ATPase domain of HSP90 chaperone/DNA topoisomerase II/histidine kinase"/>
    <property type="match status" value="1"/>
</dbReference>
<dbReference type="InterPro" id="IPR036641">
    <property type="entry name" value="HPT_dom_sf"/>
</dbReference>
<feature type="modified residue" description="Phosphohistidine" evidence="12">
    <location>
        <position position="46"/>
    </location>
</feature>
<dbReference type="InterPro" id="IPR005467">
    <property type="entry name" value="His_kinase_dom"/>
</dbReference>
<sequence length="692" mass="73879">MSDLDPAEVFRQEAADLIETLEQALLDLEKRPDDGELVGLAFRALHTLKGSGAMFGFTAVSEFIHEFETAFDRVRKGEAAADRRLIAAALEARDHVARLIDDPDVDPARGQAILAALKVAVSGEAPALGAPQPEPAAAVMAAAAGPSAGWRVRFRLPADALTLGTNPLLLLDELRALGPCDVLAEAAEVPTLDRLEPQQCYLAWDVTLRAAVPQEAVDDVFLFVRDDMDLLIEPLAAHGAQQPEQPDAATAAAAALAAAAGLLDEAVAVTPPAKADAVPAGHLPAGPARSSAVKVERNATLRVPAERLDELMDRVGELVIAQARLSQLAETIHDPALVNVAEEIERLTSSLRDTTMGTRMVPIGSLFGRFRRLVHDLSEELGKSINFVTEGEDTELDKTVIEQLADPLVHLIRNSIDHGIENPERRAETGKSATGTLRLSASHRGAEVAITVSDDGAGLNGERIRRRAEEAGLLLPGQAISEGELNRMIFQPGFSTAAQVTSLSGRGVGMDVVKRTIDGLRGSIDVDTRPGKGSTMTLRLPLTLAIIDGLLVRVGQDRYTIPLAAVEECLELPTGVDGDARGRSFLNLRGDLVPFLKLRQVFNTEGRPDPFQKVVVVASDTTRVGLVVDQIIGNNQTVIKQLSRLHSGLKTFSGATILGDGTVALILDVMNLVAFGQKLEERRRAETLGRAA</sequence>
<evidence type="ECO:0000313" key="17">
    <source>
        <dbReference type="Proteomes" id="UP000469011"/>
    </source>
</evidence>
<comment type="caution">
    <text evidence="16">The sequence shown here is derived from an EMBL/GenBank/DDBJ whole genome shotgun (WGS) entry which is preliminary data.</text>
</comment>
<evidence type="ECO:0000256" key="11">
    <source>
        <dbReference type="ARBA" id="ARBA00035100"/>
    </source>
</evidence>
<dbReference type="InterPro" id="IPR004358">
    <property type="entry name" value="Sig_transdc_His_kin-like_C"/>
</dbReference>
<evidence type="ECO:0000256" key="2">
    <source>
        <dbReference type="ARBA" id="ARBA00012438"/>
    </source>
</evidence>
<comment type="function">
    <text evidence="11">Involved in the transmission of sensory signals from the chemoreceptors to the flagellar motors. CheA is autophosphorylated; it can transfer its phosphate group to either CheB or CheY.</text>
</comment>
<dbReference type="SUPFAM" id="SSF47384">
    <property type="entry name" value="Homodimeric domain of signal transducing histidine kinase"/>
    <property type="match status" value="1"/>
</dbReference>
<dbReference type="InterPro" id="IPR002545">
    <property type="entry name" value="CheW-lke_dom"/>
</dbReference>
<dbReference type="SMART" id="SM00260">
    <property type="entry name" value="CheW"/>
    <property type="match status" value="1"/>
</dbReference>
<keyword evidence="7" id="KW-0547">Nucleotide-binding</keyword>
<dbReference type="InterPro" id="IPR004105">
    <property type="entry name" value="CheA-like_dim"/>
</dbReference>
<dbReference type="GO" id="GO:0006935">
    <property type="term" value="P:chemotaxis"/>
    <property type="evidence" value="ECO:0007669"/>
    <property type="project" value="UniProtKB-KW"/>
</dbReference>
<feature type="domain" description="CheW-like" evidence="14">
    <location>
        <begin position="546"/>
        <end position="678"/>
    </location>
</feature>
<evidence type="ECO:0000256" key="8">
    <source>
        <dbReference type="ARBA" id="ARBA00022777"/>
    </source>
</evidence>
<dbReference type="PROSITE" id="PS50851">
    <property type="entry name" value="CHEW"/>
    <property type="match status" value="1"/>
</dbReference>
<dbReference type="Pfam" id="PF01584">
    <property type="entry name" value="CheW"/>
    <property type="match status" value="1"/>
</dbReference>
<dbReference type="Gene3D" id="3.30.565.10">
    <property type="entry name" value="Histidine kinase-like ATPase, C-terminal domain"/>
    <property type="match status" value="1"/>
</dbReference>
<dbReference type="InterPro" id="IPR037006">
    <property type="entry name" value="CheA-like_homodim_sf"/>
</dbReference>